<feature type="region of interest" description="Disordered" evidence="1">
    <location>
        <begin position="347"/>
        <end position="387"/>
    </location>
</feature>
<comment type="caution">
    <text evidence="2">The sequence shown here is derived from an EMBL/GenBank/DDBJ whole genome shotgun (WGS) entry which is preliminary data.</text>
</comment>
<dbReference type="GeneID" id="40322960"/>
<organism evidence="2 3">
    <name type="scientific">Trypanosoma conorhini</name>
    <dbReference type="NCBI Taxonomy" id="83891"/>
    <lineage>
        <taxon>Eukaryota</taxon>
        <taxon>Discoba</taxon>
        <taxon>Euglenozoa</taxon>
        <taxon>Kinetoplastea</taxon>
        <taxon>Metakinetoplastina</taxon>
        <taxon>Trypanosomatida</taxon>
        <taxon>Trypanosomatidae</taxon>
        <taxon>Trypanosoma</taxon>
    </lineage>
</organism>
<dbReference type="Proteomes" id="UP000284403">
    <property type="component" value="Unassembled WGS sequence"/>
</dbReference>
<accession>A0A3R7R8S8</accession>
<protein>
    <submittedName>
        <fullName evidence="2">Putative calpain cysteine peptidase</fullName>
    </submittedName>
</protein>
<dbReference type="OrthoDB" id="253016at2759"/>
<name>A0A3R7R8S8_9TRYP</name>
<dbReference type="EMBL" id="MKKU01001082">
    <property type="protein sequence ID" value="RNE97928.1"/>
    <property type="molecule type" value="Genomic_DNA"/>
</dbReference>
<evidence type="ECO:0000313" key="2">
    <source>
        <dbReference type="EMBL" id="RNE97928.1"/>
    </source>
</evidence>
<evidence type="ECO:0000256" key="1">
    <source>
        <dbReference type="SAM" id="MobiDB-lite"/>
    </source>
</evidence>
<feature type="region of interest" description="Disordered" evidence="1">
    <location>
        <begin position="1"/>
        <end position="20"/>
    </location>
</feature>
<keyword evidence="3" id="KW-1185">Reference proteome</keyword>
<proteinExistence type="predicted"/>
<sequence>MTRRDEIVADEQETRAALGQQQGASLAFQRSVAALVSSEEEGRESIGGTEASEFGALQVQTGKAAEKALLAQEEREAVEREAQQTQRRQDAQQLIKSVVFAYRIRRRLANRLLNRKAQECKNAFADTLRMEFSARSAIGEEEMSERQQLDEAKHSLLSLAAQSTVRTTAELEKEEDDVRHQLIDDFMFHLSQLQRASRKAQARQHDFMPSLKQLQEFEAKEDRIHANKTSPIAAKLNLPLSDTDEAVEEEEEAEDEAAPLNTGKYKGYALDSIGTFLLQYERDLRRFRASLEKNRLAVAAEHDLLKKSRDNATQDMVHGGTEALWIPTRPLPLSDLVRGPSAQYRRGRIVDARGKSPAPRLTDSDGRATTPIDAPSFEGSVKPRSPF</sequence>
<dbReference type="RefSeq" id="XP_029223723.1">
    <property type="nucleotide sequence ID" value="XM_029376168.1"/>
</dbReference>
<dbReference type="AlphaFoldDB" id="A0A3R7R8S8"/>
<evidence type="ECO:0000313" key="3">
    <source>
        <dbReference type="Proteomes" id="UP000284403"/>
    </source>
</evidence>
<reference evidence="2 3" key="1">
    <citation type="journal article" date="2018" name="BMC Genomics">
        <title>Genomic comparison of Trypanosoma conorhini and Trypanosoma rangeli to Trypanosoma cruzi strains of high and low virulence.</title>
        <authorList>
            <person name="Bradwell K.R."/>
            <person name="Koparde V.N."/>
            <person name="Matveyev A.V."/>
            <person name="Serrano M.G."/>
            <person name="Alves J.M."/>
            <person name="Parikh H."/>
            <person name="Huang B."/>
            <person name="Lee V."/>
            <person name="Espinosa-Alvarez O."/>
            <person name="Ortiz P.A."/>
            <person name="Costa-Martins A.G."/>
            <person name="Teixeira M.M."/>
            <person name="Buck G.A."/>
        </authorList>
    </citation>
    <scope>NUCLEOTIDE SEQUENCE [LARGE SCALE GENOMIC DNA]</scope>
    <source>
        <strain evidence="2 3">025E</strain>
    </source>
</reference>
<gene>
    <name evidence="2" type="ORF">Tco025E_09349</name>
</gene>